<protein>
    <recommendedName>
        <fullName evidence="3">VapB-type antitoxin</fullName>
    </recommendedName>
</protein>
<dbReference type="AlphaFoldDB" id="A0A7C4I5U2"/>
<reference evidence="2" key="1">
    <citation type="journal article" date="2020" name="mSystems">
        <title>Genome- and Community-Level Interaction Insights into Carbon Utilization and Element Cycling Functions of Hydrothermarchaeota in Hydrothermal Sediment.</title>
        <authorList>
            <person name="Zhou Z."/>
            <person name="Liu Y."/>
            <person name="Xu W."/>
            <person name="Pan J."/>
            <person name="Luo Z.H."/>
            <person name="Li M."/>
        </authorList>
    </citation>
    <scope>NUCLEOTIDE SEQUENCE [LARGE SCALE GENOMIC DNA]</scope>
    <source>
        <strain evidence="2">SpSt-613</strain>
        <strain evidence="1">SpSt-669</strain>
    </source>
</reference>
<evidence type="ECO:0000313" key="1">
    <source>
        <dbReference type="EMBL" id="HGL40823.1"/>
    </source>
</evidence>
<comment type="caution">
    <text evidence="2">The sequence shown here is derived from an EMBL/GenBank/DDBJ whole genome shotgun (WGS) entry which is preliminary data.</text>
</comment>
<name>A0A7C4I5U2_CALS0</name>
<sequence length="91" mass="11154">MSVISFRVDKRLKARIDRLRHINWSELLRRYVETVVEQEEQRMRSTKDVTAIKRAIEEMDRLAKLSEGSDWIAEEEVVRWRRRRFSYLTQT</sequence>
<accession>A0A7C4I5U2</accession>
<dbReference type="EMBL" id="DTCM01000052">
    <property type="protein sequence ID" value="HGL40823.1"/>
    <property type="molecule type" value="Genomic_DNA"/>
</dbReference>
<proteinExistence type="predicted"/>
<evidence type="ECO:0000313" key="2">
    <source>
        <dbReference type="EMBL" id="HGN89735.1"/>
    </source>
</evidence>
<organism evidence="2">
    <name type="scientific">Caldiarchaeum subterraneum</name>
    <dbReference type="NCBI Taxonomy" id="311458"/>
    <lineage>
        <taxon>Archaea</taxon>
        <taxon>Nitrososphaerota</taxon>
        <taxon>Candidatus Caldarchaeales</taxon>
        <taxon>Candidatus Caldarchaeaceae</taxon>
        <taxon>Candidatus Caldarchaeum</taxon>
    </lineage>
</organism>
<evidence type="ECO:0008006" key="3">
    <source>
        <dbReference type="Google" id="ProtNLM"/>
    </source>
</evidence>
<dbReference type="EMBL" id="DTAD01000014">
    <property type="protein sequence ID" value="HGN89735.1"/>
    <property type="molecule type" value="Genomic_DNA"/>
</dbReference>
<gene>
    <name evidence="2" type="ORF">ENT82_01190</name>
    <name evidence="1" type="ORF">ENU43_04070</name>
</gene>